<feature type="region of interest" description="Disordered" evidence="1">
    <location>
        <begin position="26"/>
        <end position="79"/>
    </location>
</feature>
<feature type="compositionally biased region" description="Basic and acidic residues" evidence="1">
    <location>
        <begin position="51"/>
        <end position="60"/>
    </location>
</feature>
<name>A0A0B6YRZ5_9EUPU</name>
<feature type="non-terminal residue" evidence="2">
    <location>
        <position position="1"/>
    </location>
</feature>
<organism evidence="2">
    <name type="scientific">Arion vulgaris</name>
    <dbReference type="NCBI Taxonomy" id="1028688"/>
    <lineage>
        <taxon>Eukaryota</taxon>
        <taxon>Metazoa</taxon>
        <taxon>Spiralia</taxon>
        <taxon>Lophotrochozoa</taxon>
        <taxon>Mollusca</taxon>
        <taxon>Gastropoda</taxon>
        <taxon>Heterobranchia</taxon>
        <taxon>Euthyneura</taxon>
        <taxon>Panpulmonata</taxon>
        <taxon>Eupulmonata</taxon>
        <taxon>Stylommatophora</taxon>
        <taxon>Helicina</taxon>
        <taxon>Arionoidea</taxon>
        <taxon>Arionidae</taxon>
        <taxon>Arion</taxon>
    </lineage>
</organism>
<proteinExistence type="predicted"/>
<evidence type="ECO:0000256" key="1">
    <source>
        <dbReference type="SAM" id="MobiDB-lite"/>
    </source>
</evidence>
<accession>A0A0B6YRZ5</accession>
<reference evidence="2" key="1">
    <citation type="submission" date="2014-12" db="EMBL/GenBank/DDBJ databases">
        <title>Insight into the proteome of Arion vulgaris.</title>
        <authorList>
            <person name="Aradska J."/>
            <person name="Bulat T."/>
            <person name="Smidak R."/>
            <person name="Sarate P."/>
            <person name="Gangsoo J."/>
            <person name="Sialana F."/>
            <person name="Bilban M."/>
            <person name="Lubec G."/>
        </authorList>
    </citation>
    <scope>NUCLEOTIDE SEQUENCE</scope>
    <source>
        <tissue evidence="2">Skin</tissue>
    </source>
</reference>
<dbReference type="AlphaFoldDB" id="A0A0B6YRZ5"/>
<dbReference type="EMBL" id="HACG01012042">
    <property type="protein sequence ID" value="CEK58907.1"/>
    <property type="molecule type" value="Transcribed_RNA"/>
</dbReference>
<protein>
    <submittedName>
        <fullName evidence="2">Uncharacterized protein</fullName>
    </submittedName>
</protein>
<sequence>AFEEGYVLRQEHQHGKSSYKLYPRGRQLWSTNQSPSGDGKDMWGTPPSHLMGRDKDKEREIDDQECPYIDSMVEHQQMS</sequence>
<evidence type="ECO:0000313" key="2">
    <source>
        <dbReference type="EMBL" id="CEK58907.1"/>
    </source>
</evidence>
<gene>
    <name evidence="2" type="primary">ORF34550</name>
</gene>